<accession>H2XT52</accession>
<sequence length="208" mass="23760">MTLNTSSRDNFSVIRPSFTFTQSALDLVLLINRFIAFIEGLVQPLHNLPYDLYKLPSAATNKDLFCIQVFEVMSRIIKQYCDCMLNIDLCNIPEKRVLQYVTKEKREQLKRRALNGTVNCCRHQMESVRCSTTEADDFSTNSGYAKMCRRINNVALLLGGRHVIFEKLCRALQISESIASSAMTSSRNSSMHERLSDSDIYHTRTTVS</sequence>
<proteinExistence type="predicted"/>
<evidence type="ECO:0000256" key="1">
    <source>
        <dbReference type="SAM" id="MobiDB-lite"/>
    </source>
</evidence>
<dbReference type="HOGENOM" id="CLU_1323496_0_0_1"/>
<reference evidence="2" key="3">
    <citation type="submission" date="2025-09" db="UniProtKB">
        <authorList>
            <consortium name="Ensembl"/>
        </authorList>
    </citation>
    <scope>IDENTIFICATION</scope>
</reference>
<name>H2XT52_CIOIN</name>
<dbReference type="Proteomes" id="UP000008144">
    <property type="component" value="Unassembled WGS sequence"/>
</dbReference>
<keyword evidence="3" id="KW-1185">Reference proteome</keyword>
<feature type="compositionally biased region" description="Basic and acidic residues" evidence="1">
    <location>
        <begin position="190"/>
        <end position="202"/>
    </location>
</feature>
<feature type="region of interest" description="Disordered" evidence="1">
    <location>
        <begin position="183"/>
        <end position="208"/>
    </location>
</feature>
<protein>
    <submittedName>
        <fullName evidence="2">Uncharacterized protein</fullName>
    </submittedName>
</protein>
<dbReference type="InParanoid" id="H2XT52"/>
<dbReference type="Ensembl" id="ENSCINT00000035705.1">
    <property type="protein sequence ID" value="ENSCINP00000032836.1"/>
    <property type="gene ID" value="ENSCING00000023916.1"/>
</dbReference>
<dbReference type="AlphaFoldDB" id="H2XT52"/>
<evidence type="ECO:0000313" key="3">
    <source>
        <dbReference type="Proteomes" id="UP000008144"/>
    </source>
</evidence>
<reference evidence="2" key="2">
    <citation type="submission" date="2025-08" db="UniProtKB">
        <authorList>
            <consortium name="Ensembl"/>
        </authorList>
    </citation>
    <scope>IDENTIFICATION</scope>
</reference>
<organism evidence="2 3">
    <name type="scientific">Ciona intestinalis</name>
    <name type="common">Transparent sea squirt</name>
    <name type="synonym">Ascidia intestinalis</name>
    <dbReference type="NCBI Taxonomy" id="7719"/>
    <lineage>
        <taxon>Eukaryota</taxon>
        <taxon>Metazoa</taxon>
        <taxon>Chordata</taxon>
        <taxon>Tunicata</taxon>
        <taxon>Ascidiacea</taxon>
        <taxon>Phlebobranchia</taxon>
        <taxon>Cionidae</taxon>
        <taxon>Ciona</taxon>
    </lineage>
</organism>
<evidence type="ECO:0000313" key="2">
    <source>
        <dbReference type="Ensembl" id="ENSCINP00000032836.1"/>
    </source>
</evidence>
<reference evidence="3" key="1">
    <citation type="journal article" date="2002" name="Science">
        <title>The draft genome of Ciona intestinalis: insights into chordate and vertebrate origins.</title>
        <authorList>
            <person name="Dehal P."/>
            <person name="Satou Y."/>
            <person name="Campbell R.K."/>
            <person name="Chapman J."/>
            <person name="Degnan B."/>
            <person name="De Tomaso A."/>
            <person name="Davidson B."/>
            <person name="Di Gregorio A."/>
            <person name="Gelpke M."/>
            <person name="Goodstein D.M."/>
            <person name="Harafuji N."/>
            <person name="Hastings K.E."/>
            <person name="Ho I."/>
            <person name="Hotta K."/>
            <person name="Huang W."/>
            <person name="Kawashima T."/>
            <person name="Lemaire P."/>
            <person name="Martinez D."/>
            <person name="Meinertzhagen I.A."/>
            <person name="Necula S."/>
            <person name="Nonaka M."/>
            <person name="Putnam N."/>
            <person name="Rash S."/>
            <person name="Saiga H."/>
            <person name="Satake M."/>
            <person name="Terry A."/>
            <person name="Yamada L."/>
            <person name="Wang H.G."/>
            <person name="Awazu S."/>
            <person name="Azumi K."/>
            <person name="Boore J."/>
            <person name="Branno M."/>
            <person name="Chin-Bow S."/>
            <person name="DeSantis R."/>
            <person name="Doyle S."/>
            <person name="Francino P."/>
            <person name="Keys D.N."/>
            <person name="Haga S."/>
            <person name="Hayashi H."/>
            <person name="Hino K."/>
            <person name="Imai K.S."/>
            <person name="Inaba K."/>
            <person name="Kano S."/>
            <person name="Kobayashi K."/>
            <person name="Kobayashi M."/>
            <person name="Lee B.I."/>
            <person name="Makabe K.W."/>
            <person name="Manohar C."/>
            <person name="Matassi G."/>
            <person name="Medina M."/>
            <person name="Mochizuki Y."/>
            <person name="Mount S."/>
            <person name="Morishita T."/>
            <person name="Miura S."/>
            <person name="Nakayama A."/>
            <person name="Nishizaka S."/>
            <person name="Nomoto H."/>
            <person name="Ohta F."/>
            <person name="Oishi K."/>
            <person name="Rigoutsos I."/>
            <person name="Sano M."/>
            <person name="Sasaki A."/>
            <person name="Sasakura Y."/>
            <person name="Shoguchi E."/>
            <person name="Shin-i T."/>
            <person name="Spagnuolo A."/>
            <person name="Stainier D."/>
            <person name="Suzuki M.M."/>
            <person name="Tassy O."/>
            <person name="Takatori N."/>
            <person name="Tokuoka M."/>
            <person name="Yagi K."/>
            <person name="Yoshizaki F."/>
            <person name="Wada S."/>
            <person name="Zhang C."/>
            <person name="Hyatt P.D."/>
            <person name="Larimer F."/>
            <person name="Detter C."/>
            <person name="Doggett N."/>
            <person name="Glavina T."/>
            <person name="Hawkins T."/>
            <person name="Richardson P."/>
            <person name="Lucas S."/>
            <person name="Kohara Y."/>
            <person name="Levine M."/>
            <person name="Satoh N."/>
            <person name="Rokhsar D.S."/>
        </authorList>
    </citation>
    <scope>NUCLEOTIDE SEQUENCE [LARGE SCALE GENOMIC DNA]</scope>
</reference>